<dbReference type="GO" id="GO:0005634">
    <property type="term" value="C:nucleus"/>
    <property type="evidence" value="ECO:0007669"/>
    <property type="project" value="TreeGrafter"/>
</dbReference>
<keyword evidence="5 6" id="KW-0067">ATP-binding</keyword>
<dbReference type="CDD" id="cd13118">
    <property type="entry name" value="POLO_box_1"/>
    <property type="match status" value="1"/>
</dbReference>
<evidence type="ECO:0000313" key="10">
    <source>
        <dbReference type="Proteomes" id="UP000319257"/>
    </source>
</evidence>
<keyword evidence="3 6" id="KW-0547">Nucleotide-binding</keyword>
<evidence type="ECO:0000313" key="9">
    <source>
        <dbReference type="EMBL" id="TPX16627.1"/>
    </source>
</evidence>
<dbReference type="GO" id="GO:0005737">
    <property type="term" value="C:cytoplasm"/>
    <property type="evidence" value="ECO:0007669"/>
    <property type="project" value="TreeGrafter"/>
</dbReference>
<evidence type="ECO:0000256" key="1">
    <source>
        <dbReference type="ARBA" id="ARBA00022527"/>
    </source>
</evidence>
<dbReference type="STRING" id="1093900.A0A507B9V5"/>
<dbReference type="RefSeq" id="XP_030998338.1">
    <property type="nucleotide sequence ID" value="XM_031137882.1"/>
</dbReference>
<evidence type="ECO:0000256" key="5">
    <source>
        <dbReference type="ARBA" id="ARBA00022840"/>
    </source>
</evidence>
<dbReference type="GO" id="GO:0004674">
    <property type="term" value="F:protein serine/threonine kinase activity"/>
    <property type="evidence" value="ECO:0007669"/>
    <property type="project" value="UniProtKB-KW"/>
</dbReference>
<dbReference type="EMBL" id="SKBQ01000016">
    <property type="protein sequence ID" value="TPX16627.1"/>
    <property type="molecule type" value="Genomic_DNA"/>
</dbReference>
<feature type="compositionally biased region" description="Polar residues" evidence="7">
    <location>
        <begin position="523"/>
        <end position="536"/>
    </location>
</feature>
<name>A0A507B9V5_9PEZI</name>
<dbReference type="GO" id="GO:0005816">
    <property type="term" value="C:spindle pole body"/>
    <property type="evidence" value="ECO:0007669"/>
    <property type="project" value="TreeGrafter"/>
</dbReference>
<dbReference type="InterPro" id="IPR008271">
    <property type="entry name" value="Ser/Thr_kinase_AS"/>
</dbReference>
<keyword evidence="2" id="KW-0808">Transferase</keyword>
<dbReference type="Gene3D" id="1.10.510.10">
    <property type="entry name" value="Transferase(Phosphotransferase) domain 1"/>
    <property type="match status" value="1"/>
</dbReference>
<feature type="domain" description="Protein kinase" evidence="8">
    <location>
        <begin position="65"/>
        <end position="324"/>
    </location>
</feature>
<dbReference type="SUPFAM" id="SSF82615">
    <property type="entry name" value="Polo-box domain"/>
    <property type="match status" value="2"/>
</dbReference>
<dbReference type="Proteomes" id="UP000319257">
    <property type="component" value="Unassembled WGS sequence"/>
</dbReference>
<sequence>MGAKGIDVEALSPRDINAQRPRATNDLKTKAAAQLKATKDKEHPPPPPPNVTEPPSSDRRDGAVYQVGRLLGKGGFAICYEGQLAGTRKRYALKIVKSKMPAKMEQKFQTELQIHSKMRQRNIVEFLRAFSFENSTYLVMEICTNGSLMDMVKRRKGVTEAEVRYYGVQIAGAIKYMHSKGIIHRDLKMGNIFLDKNMNAKIGDFGLAALVVTGRDMQTIRRTTLCGTPNYIAPEILEKGKKGHDHMVDIWSLGIIMFAMLTSKPPFQSSTTDEIYRRARERDYEWPLAEARYISDEAKDLVADMLEEADKRPDPDRIVEHPFFVSGYLPKQSDMSPRLREAPPSEDCFYEYTTDYRTQAQNLEALKQMCRECEVGPWSETKVVHKPVWKEVAAEEQAGLTPVIPLVEGIVYRPFEDWLRENQLQRNFAPQPPAKSADHTSHSMYKSDDLSSLSQKAPSGLLRAPPQSFAAQQRAQNRPMGALRGIQTMDNVAKPAGTLVRSRSKGQVPLTNPLSVESREQATRTITRSTRTQLPASRTVPLPPPPAKKELPSRPRAYTPDSNDERLTLFSPVELQERVPDSTPDVVLSRLQKLQGELERALNARSMAYISSREKTPVPPQIVVKWVDYTNKFGLGYILSDGSVGCILRTIPGSDSGRSGMLPPACMLVHGAERHIQRKDDPSYPDRHQIVPMTEGIYFYENNGEEGHIRVRVDPETFRVSVGYDGVPGKLSAGRDMYEHRKRERIVLWKKFANYMLAFGRELEVTAEENPINAPKLTDPTAAPSDVVTFYQRFGDVGCWVFCDGHLQFNFPDHTKIVLDATGTWCHFWHLPQDAAHKLSTTGSLEEASLDERTVLSYPLQTLLNFNVTSKSSTRRRPEIAPELQGIPTANDFRRKIEFVKNVVREWVANKGIGNSDMSREGRLRWTGARETKNVQIPSKHVWVTIGSRWGDERYSAYFDPRKPSELGPDIDENKKKSG</sequence>
<dbReference type="PROSITE" id="PS00107">
    <property type="entry name" value="PROTEIN_KINASE_ATP"/>
    <property type="match status" value="1"/>
</dbReference>
<dbReference type="GeneID" id="41971015"/>
<protein>
    <recommendedName>
        <fullName evidence="8">Protein kinase domain-containing protein</fullName>
    </recommendedName>
</protein>
<keyword evidence="4" id="KW-0418">Kinase</keyword>
<evidence type="ECO:0000256" key="2">
    <source>
        <dbReference type="ARBA" id="ARBA00022679"/>
    </source>
</evidence>
<dbReference type="PANTHER" id="PTHR24345:SF0">
    <property type="entry name" value="CELL CYCLE SERINE_THREONINE-PROTEIN KINASE CDC5_MSD2"/>
    <property type="match status" value="1"/>
</dbReference>
<dbReference type="OrthoDB" id="408964at2759"/>
<dbReference type="SUPFAM" id="SSF56112">
    <property type="entry name" value="Protein kinase-like (PK-like)"/>
    <property type="match status" value="1"/>
</dbReference>
<evidence type="ECO:0000259" key="8">
    <source>
        <dbReference type="PROSITE" id="PS50011"/>
    </source>
</evidence>
<accession>A0A507B9V5</accession>
<dbReference type="SMART" id="SM00220">
    <property type="entry name" value="S_TKc"/>
    <property type="match status" value="1"/>
</dbReference>
<evidence type="ECO:0000256" key="3">
    <source>
        <dbReference type="ARBA" id="ARBA00022741"/>
    </source>
</evidence>
<dbReference type="InParanoid" id="A0A507B9V5"/>
<proteinExistence type="predicted"/>
<dbReference type="Pfam" id="PF00069">
    <property type="entry name" value="Pkinase"/>
    <property type="match status" value="1"/>
</dbReference>
<gene>
    <name evidence="9" type="ORF">E0L32_003568</name>
</gene>
<dbReference type="InterPro" id="IPR033701">
    <property type="entry name" value="POLO_box_1"/>
</dbReference>
<dbReference type="PROSITE" id="PS50011">
    <property type="entry name" value="PROTEIN_KINASE_DOM"/>
    <property type="match status" value="1"/>
</dbReference>
<reference evidence="9 10" key="1">
    <citation type="submission" date="2019-06" db="EMBL/GenBank/DDBJ databases">
        <title>Draft genome sequence of the filamentous fungus Phialemoniopsis curvata isolated from diesel fuel.</title>
        <authorList>
            <person name="Varaljay V.A."/>
            <person name="Lyon W.J."/>
            <person name="Crouch A.L."/>
            <person name="Drake C.E."/>
            <person name="Hollomon J.M."/>
            <person name="Nadeau L.J."/>
            <person name="Nunn H.S."/>
            <person name="Stevenson B.S."/>
            <person name="Bojanowski C.L."/>
            <person name="Crookes-Goodson W.J."/>
        </authorList>
    </citation>
    <scope>NUCLEOTIDE SEQUENCE [LARGE SCALE GENOMIC DNA]</scope>
    <source>
        <strain evidence="9 10">D216</strain>
    </source>
</reference>
<dbReference type="FunFam" id="3.30.1120.30:FF:000004">
    <property type="entry name" value="Serine/threonine-protein kinase"/>
    <property type="match status" value="1"/>
</dbReference>
<dbReference type="PANTHER" id="PTHR24345">
    <property type="entry name" value="SERINE/THREONINE-PROTEIN KINASE PLK"/>
    <property type="match status" value="1"/>
</dbReference>
<keyword evidence="10" id="KW-1185">Reference proteome</keyword>
<evidence type="ECO:0000256" key="6">
    <source>
        <dbReference type="PROSITE-ProRule" id="PRU10141"/>
    </source>
</evidence>
<dbReference type="CDD" id="cd14099">
    <property type="entry name" value="STKc_PLK"/>
    <property type="match status" value="1"/>
</dbReference>
<organism evidence="9 10">
    <name type="scientific">Thyridium curvatum</name>
    <dbReference type="NCBI Taxonomy" id="1093900"/>
    <lineage>
        <taxon>Eukaryota</taxon>
        <taxon>Fungi</taxon>
        <taxon>Dikarya</taxon>
        <taxon>Ascomycota</taxon>
        <taxon>Pezizomycotina</taxon>
        <taxon>Sordariomycetes</taxon>
        <taxon>Sordariomycetidae</taxon>
        <taxon>Thyridiales</taxon>
        <taxon>Thyridiaceae</taxon>
        <taxon>Thyridium</taxon>
    </lineage>
</organism>
<dbReference type="InterPro" id="IPR036947">
    <property type="entry name" value="POLO_box_dom_sf"/>
</dbReference>
<feature type="region of interest" description="Disordered" evidence="7">
    <location>
        <begin position="1"/>
        <end position="61"/>
    </location>
</feature>
<dbReference type="GO" id="GO:0007052">
    <property type="term" value="P:mitotic spindle organization"/>
    <property type="evidence" value="ECO:0007669"/>
    <property type="project" value="TreeGrafter"/>
</dbReference>
<dbReference type="InterPro" id="IPR011009">
    <property type="entry name" value="Kinase-like_dom_sf"/>
</dbReference>
<feature type="region of interest" description="Disordered" evidence="7">
    <location>
        <begin position="497"/>
        <end position="564"/>
    </location>
</feature>
<dbReference type="InterPro" id="IPR017441">
    <property type="entry name" value="Protein_kinase_ATP_BS"/>
</dbReference>
<dbReference type="PROSITE" id="PS00108">
    <property type="entry name" value="PROTEIN_KINASE_ST"/>
    <property type="match status" value="1"/>
</dbReference>
<evidence type="ECO:0000256" key="7">
    <source>
        <dbReference type="SAM" id="MobiDB-lite"/>
    </source>
</evidence>
<feature type="region of interest" description="Disordered" evidence="7">
    <location>
        <begin position="429"/>
        <end position="477"/>
    </location>
</feature>
<comment type="caution">
    <text evidence="9">The sequence shown here is derived from an EMBL/GenBank/DDBJ whole genome shotgun (WGS) entry which is preliminary data.</text>
</comment>
<dbReference type="GO" id="GO:0000776">
    <property type="term" value="C:kinetochore"/>
    <property type="evidence" value="ECO:0007669"/>
    <property type="project" value="TreeGrafter"/>
</dbReference>
<keyword evidence="1" id="KW-0723">Serine/threonine-protein kinase</keyword>
<dbReference type="GO" id="GO:0000922">
    <property type="term" value="C:spindle pole"/>
    <property type="evidence" value="ECO:0007669"/>
    <property type="project" value="TreeGrafter"/>
</dbReference>
<dbReference type="GO" id="GO:0005524">
    <property type="term" value="F:ATP binding"/>
    <property type="evidence" value="ECO:0007669"/>
    <property type="project" value="UniProtKB-UniRule"/>
</dbReference>
<dbReference type="Gene3D" id="3.30.1120.30">
    <property type="entry name" value="POLO box domain"/>
    <property type="match status" value="1"/>
</dbReference>
<dbReference type="InterPro" id="IPR000719">
    <property type="entry name" value="Prot_kinase_dom"/>
</dbReference>
<feature type="compositionally biased region" description="Basic and acidic residues" evidence="7">
    <location>
        <begin position="436"/>
        <end position="449"/>
    </location>
</feature>
<evidence type="ECO:0000256" key="4">
    <source>
        <dbReference type="ARBA" id="ARBA00022777"/>
    </source>
</evidence>
<feature type="region of interest" description="Disordered" evidence="7">
    <location>
        <begin position="959"/>
        <end position="979"/>
    </location>
</feature>
<dbReference type="AlphaFoldDB" id="A0A507B9V5"/>
<feature type="binding site" evidence="6">
    <location>
        <position position="103"/>
    </location>
    <ligand>
        <name>ATP</name>
        <dbReference type="ChEBI" id="CHEBI:30616"/>
    </ligand>
</feature>